<dbReference type="Proteomes" id="UP001604277">
    <property type="component" value="Unassembled WGS sequence"/>
</dbReference>
<comment type="caution">
    <text evidence="1">The sequence shown here is derived from an EMBL/GenBank/DDBJ whole genome shotgun (WGS) entry which is preliminary data.</text>
</comment>
<dbReference type="EMBL" id="JBFOLJ010000005">
    <property type="protein sequence ID" value="KAL2537676.1"/>
    <property type="molecule type" value="Genomic_DNA"/>
</dbReference>
<dbReference type="PANTHER" id="PTHR36062:SF1">
    <property type="entry name" value="OS01G0687300 PROTEIN"/>
    <property type="match status" value="1"/>
</dbReference>
<gene>
    <name evidence="1" type="ORF">Fot_19067</name>
</gene>
<sequence length="677" mass="75360">MSDRVLQSYNDTEGKSRQSMQSCQSVWMAHWTRARCNTTAEPHNLITNLFGVEEIHPDSKKHHSVTGLEIASDISRSANQSLRMSSNNMRNERSGCKFFALDGPCRNRGSSFASQHPPEADDMQSLRPQIGYNFAGSTLHIEPYKVDNEKRGFENKQKAVSLFSDRSVLVSNKLLPNANLRILEQQHCNNNIHSGFLLSEREMDGQSDSGKFISASLRKSNTSLLLDVPSTSDNHLSAFGKEWFQKMQNHSGIKLFPSKCSAPDNPEFKKSPNCHYSSQRFPYCVRDIETTRICTAVDSVDGVSGDCPRYSRTTHSLLIKKKNDVDMSKERERFRKSGVFIESNRNTSSDLHSVYPFVSQGQTRLKLQSLGSSTDSEEKGDLEDVNASEIVIKHDLSAETDTMAMDPFKQKNELSDMCFNSTLSNKVINTDSNLPLRINVTPSKVGLNTELPDINLELPALPAAASSSNDAGPSSSRTQSLDMDVLLAHAEQPSTSKHVICSDDSPKTDPTTRWVKRLKVSTSDSYACGTKSSGFDKNPSHEKVKRLFGRILIDGITNSEPAVDKQCENITISDKIGDLPRKDESSFMDMSKEGKKLLLSHSWIQRWLRKGSGSPQKDPEAVVVCEPQCSKLALEDLEKKQFPSIAAMALMGKAMSGFEPCELQMRGSSVTWNTRAF</sequence>
<organism evidence="1 2">
    <name type="scientific">Forsythia ovata</name>
    <dbReference type="NCBI Taxonomy" id="205694"/>
    <lineage>
        <taxon>Eukaryota</taxon>
        <taxon>Viridiplantae</taxon>
        <taxon>Streptophyta</taxon>
        <taxon>Embryophyta</taxon>
        <taxon>Tracheophyta</taxon>
        <taxon>Spermatophyta</taxon>
        <taxon>Magnoliopsida</taxon>
        <taxon>eudicotyledons</taxon>
        <taxon>Gunneridae</taxon>
        <taxon>Pentapetalae</taxon>
        <taxon>asterids</taxon>
        <taxon>lamiids</taxon>
        <taxon>Lamiales</taxon>
        <taxon>Oleaceae</taxon>
        <taxon>Forsythieae</taxon>
        <taxon>Forsythia</taxon>
    </lineage>
</organism>
<dbReference type="AlphaFoldDB" id="A0ABD1VK01"/>
<accession>A0ABD1VK01</accession>
<name>A0ABD1VK01_9LAMI</name>
<keyword evidence="2" id="KW-1185">Reference proteome</keyword>
<proteinExistence type="predicted"/>
<reference evidence="2" key="1">
    <citation type="submission" date="2024-07" db="EMBL/GenBank/DDBJ databases">
        <title>Two chromosome-level genome assemblies of Korean endemic species Abeliophyllum distichum and Forsythia ovata (Oleaceae).</title>
        <authorList>
            <person name="Jang H."/>
        </authorList>
    </citation>
    <scope>NUCLEOTIDE SEQUENCE [LARGE SCALE GENOMIC DNA]</scope>
</reference>
<evidence type="ECO:0008006" key="3">
    <source>
        <dbReference type="Google" id="ProtNLM"/>
    </source>
</evidence>
<evidence type="ECO:0000313" key="2">
    <source>
        <dbReference type="Proteomes" id="UP001604277"/>
    </source>
</evidence>
<evidence type="ECO:0000313" key="1">
    <source>
        <dbReference type="EMBL" id="KAL2537676.1"/>
    </source>
</evidence>
<protein>
    <recommendedName>
        <fullName evidence="3">F-box protein</fullName>
    </recommendedName>
</protein>
<dbReference type="PANTHER" id="PTHR36062">
    <property type="entry name" value="OS01G0687300 PROTEIN"/>
    <property type="match status" value="1"/>
</dbReference>
<dbReference type="InterPro" id="IPR037476">
    <property type="entry name" value="PCH1"/>
</dbReference>